<dbReference type="RefSeq" id="WP_251742520.1">
    <property type="nucleotide sequence ID" value="NZ_JBHUOJ010000040.1"/>
</dbReference>
<reference evidence="2" key="1">
    <citation type="journal article" date="2019" name="Int. J. Syst. Evol. Microbiol.">
        <title>The Global Catalogue of Microorganisms (GCM) 10K type strain sequencing project: providing services to taxonomists for standard genome sequencing and annotation.</title>
        <authorList>
            <consortium name="The Broad Institute Genomics Platform"/>
            <consortium name="The Broad Institute Genome Sequencing Center for Infectious Disease"/>
            <person name="Wu L."/>
            <person name="Ma J."/>
        </authorList>
    </citation>
    <scope>NUCLEOTIDE SEQUENCE [LARGE SCALE GENOMIC DNA]</scope>
    <source>
        <strain evidence="2">KCTC 52925</strain>
    </source>
</reference>
<gene>
    <name evidence="1" type="ORF">ACFSYS_19205</name>
</gene>
<sequence>MEIEMEFGRFPNFLGNERASEMETASFGVRFKIFVVKLFLEINGVSENVPSAYCRSKFNAHLKLL</sequence>
<dbReference type="Proteomes" id="UP001597438">
    <property type="component" value="Unassembled WGS sequence"/>
</dbReference>
<accession>A0ABW5XA29</accession>
<keyword evidence="2" id="KW-1185">Reference proteome</keyword>
<proteinExistence type="predicted"/>
<evidence type="ECO:0000313" key="1">
    <source>
        <dbReference type="EMBL" id="MFD2835428.1"/>
    </source>
</evidence>
<dbReference type="EMBL" id="JBHUOJ010000040">
    <property type="protein sequence ID" value="MFD2835428.1"/>
    <property type="molecule type" value="Genomic_DNA"/>
</dbReference>
<protein>
    <submittedName>
        <fullName evidence="1">Uncharacterized protein</fullName>
    </submittedName>
</protein>
<name>A0ABW5XA29_9FLAO</name>
<comment type="caution">
    <text evidence="1">The sequence shown here is derived from an EMBL/GenBank/DDBJ whole genome shotgun (WGS) entry which is preliminary data.</text>
</comment>
<evidence type="ECO:0000313" key="2">
    <source>
        <dbReference type="Proteomes" id="UP001597438"/>
    </source>
</evidence>
<organism evidence="1 2">
    <name type="scientific">Christiangramia antarctica</name>
    <dbReference type="NCBI Taxonomy" id="2058158"/>
    <lineage>
        <taxon>Bacteria</taxon>
        <taxon>Pseudomonadati</taxon>
        <taxon>Bacteroidota</taxon>
        <taxon>Flavobacteriia</taxon>
        <taxon>Flavobacteriales</taxon>
        <taxon>Flavobacteriaceae</taxon>
        <taxon>Christiangramia</taxon>
    </lineage>
</organism>